<dbReference type="EMBL" id="JAPEVG010000640">
    <property type="protein sequence ID" value="KAJ8456730.1"/>
    <property type="molecule type" value="Genomic_DNA"/>
</dbReference>
<reference evidence="1" key="1">
    <citation type="submission" date="2022-11" db="EMBL/GenBank/DDBJ databases">
        <title>Genome Sequence of Cubamyces cubensis.</title>
        <authorList>
            <person name="Buettner E."/>
        </authorList>
    </citation>
    <scope>NUCLEOTIDE SEQUENCE</scope>
    <source>
        <strain evidence="1">MPL-01</strain>
    </source>
</reference>
<accession>A0AAD7TGY0</accession>
<dbReference type="Proteomes" id="UP001215151">
    <property type="component" value="Unassembled WGS sequence"/>
</dbReference>
<comment type="caution">
    <text evidence="1">The sequence shown here is derived from an EMBL/GenBank/DDBJ whole genome shotgun (WGS) entry which is preliminary data.</text>
</comment>
<keyword evidence="2" id="KW-1185">Reference proteome</keyword>
<sequence>MGSIIVINSSSSDIFAFVSKYSNSSGSDDWFKIAPGERESWNRGGWELVAFKDSNDTDRTGVYVRANSVVMFKSAKDISVI</sequence>
<evidence type="ECO:0000313" key="2">
    <source>
        <dbReference type="Proteomes" id="UP001215151"/>
    </source>
</evidence>
<gene>
    <name evidence="1" type="ORF">ONZ51_g11950</name>
</gene>
<organism evidence="1 2">
    <name type="scientific">Trametes cubensis</name>
    <dbReference type="NCBI Taxonomy" id="1111947"/>
    <lineage>
        <taxon>Eukaryota</taxon>
        <taxon>Fungi</taxon>
        <taxon>Dikarya</taxon>
        <taxon>Basidiomycota</taxon>
        <taxon>Agaricomycotina</taxon>
        <taxon>Agaricomycetes</taxon>
        <taxon>Polyporales</taxon>
        <taxon>Polyporaceae</taxon>
        <taxon>Trametes</taxon>
    </lineage>
</organism>
<dbReference type="AlphaFoldDB" id="A0AAD7TGY0"/>
<protein>
    <submittedName>
        <fullName evidence="1">Uncharacterized protein</fullName>
    </submittedName>
</protein>
<name>A0AAD7TGY0_9APHY</name>
<proteinExistence type="predicted"/>
<evidence type="ECO:0000313" key="1">
    <source>
        <dbReference type="EMBL" id="KAJ8456730.1"/>
    </source>
</evidence>